<reference evidence="2 3" key="1">
    <citation type="journal article" date="2017" name="Nat. Ecol. Evol.">
        <title>Scallop genome provides insights into evolution of bilaterian karyotype and development.</title>
        <authorList>
            <person name="Wang S."/>
            <person name="Zhang J."/>
            <person name="Jiao W."/>
            <person name="Li J."/>
            <person name="Xun X."/>
            <person name="Sun Y."/>
            <person name="Guo X."/>
            <person name="Huan P."/>
            <person name="Dong B."/>
            <person name="Zhang L."/>
            <person name="Hu X."/>
            <person name="Sun X."/>
            <person name="Wang J."/>
            <person name="Zhao C."/>
            <person name="Wang Y."/>
            <person name="Wang D."/>
            <person name="Huang X."/>
            <person name="Wang R."/>
            <person name="Lv J."/>
            <person name="Li Y."/>
            <person name="Zhang Z."/>
            <person name="Liu B."/>
            <person name="Lu W."/>
            <person name="Hui Y."/>
            <person name="Liang J."/>
            <person name="Zhou Z."/>
            <person name="Hou R."/>
            <person name="Li X."/>
            <person name="Liu Y."/>
            <person name="Li H."/>
            <person name="Ning X."/>
            <person name="Lin Y."/>
            <person name="Zhao L."/>
            <person name="Xing Q."/>
            <person name="Dou J."/>
            <person name="Li Y."/>
            <person name="Mao J."/>
            <person name="Guo H."/>
            <person name="Dou H."/>
            <person name="Li T."/>
            <person name="Mu C."/>
            <person name="Jiang W."/>
            <person name="Fu Q."/>
            <person name="Fu X."/>
            <person name="Miao Y."/>
            <person name="Liu J."/>
            <person name="Yu Q."/>
            <person name="Li R."/>
            <person name="Liao H."/>
            <person name="Li X."/>
            <person name="Kong Y."/>
            <person name="Jiang Z."/>
            <person name="Chourrout D."/>
            <person name="Li R."/>
            <person name="Bao Z."/>
        </authorList>
    </citation>
    <scope>NUCLEOTIDE SEQUENCE [LARGE SCALE GENOMIC DNA]</scope>
    <source>
        <strain evidence="2 3">PY_sf001</strain>
    </source>
</reference>
<dbReference type="PANTHER" id="PTHR26392:SF92">
    <property type="entry name" value="PROTEIN KINASE DOMAIN-CONTAINING PROTEIN"/>
    <property type="match status" value="1"/>
</dbReference>
<dbReference type="STRING" id="6573.A0A210Q226"/>
<dbReference type="SUPFAM" id="SSF52540">
    <property type="entry name" value="P-loop containing nucleoside triphosphate hydrolases"/>
    <property type="match status" value="1"/>
</dbReference>
<dbReference type="EMBL" id="NEDP02005221">
    <property type="protein sequence ID" value="OWF42781.1"/>
    <property type="molecule type" value="Genomic_DNA"/>
</dbReference>
<accession>A0A210Q226</accession>
<evidence type="ECO:0000313" key="2">
    <source>
        <dbReference type="EMBL" id="OWF42781.1"/>
    </source>
</evidence>
<proteinExistence type="predicted"/>
<feature type="domain" description="Dynamin N-terminal" evidence="1">
    <location>
        <begin position="156"/>
        <end position="292"/>
    </location>
</feature>
<protein>
    <submittedName>
        <fullName evidence="2">Uncharacterized protein in xynA 3'region</fullName>
    </submittedName>
</protein>
<dbReference type="Gene3D" id="3.40.50.300">
    <property type="entry name" value="P-loop containing nucleotide triphosphate hydrolases"/>
    <property type="match status" value="1"/>
</dbReference>
<dbReference type="InterPro" id="IPR045063">
    <property type="entry name" value="Dynamin_N"/>
</dbReference>
<evidence type="ECO:0000259" key="1">
    <source>
        <dbReference type="Pfam" id="PF00350"/>
    </source>
</evidence>
<dbReference type="PANTHER" id="PTHR26392">
    <property type="entry name" value="MITOGEN-ACTIVATED PROTEIN KINASE KINASE KINASE 7-RELATED"/>
    <property type="match status" value="1"/>
</dbReference>
<gene>
    <name evidence="2" type="ORF">KP79_PYT10874</name>
</gene>
<dbReference type="InterPro" id="IPR027417">
    <property type="entry name" value="P-loop_NTPase"/>
</dbReference>
<evidence type="ECO:0000313" key="3">
    <source>
        <dbReference type="Proteomes" id="UP000242188"/>
    </source>
</evidence>
<comment type="caution">
    <text evidence="2">The sequence shown here is derived from an EMBL/GenBank/DDBJ whole genome shotgun (WGS) entry which is preliminary data.</text>
</comment>
<dbReference type="Proteomes" id="UP000242188">
    <property type="component" value="Unassembled WGS sequence"/>
</dbReference>
<dbReference type="AlphaFoldDB" id="A0A210Q226"/>
<organism evidence="2 3">
    <name type="scientific">Mizuhopecten yessoensis</name>
    <name type="common">Japanese scallop</name>
    <name type="synonym">Patinopecten yessoensis</name>
    <dbReference type="NCBI Taxonomy" id="6573"/>
    <lineage>
        <taxon>Eukaryota</taxon>
        <taxon>Metazoa</taxon>
        <taxon>Spiralia</taxon>
        <taxon>Lophotrochozoa</taxon>
        <taxon>Mollusca</taxon>
        <taxon>Bivalvia</taxon>
        <taxon>Autobranchia</taxon>
        <taxon>Pteriomorphia</taxon>
        <taxon>Pectinida</taxon>
        <taxon>Pectinoidea</taxon>
        <taxon>Pectinidae</taxon>
        <taxon>Mizuhopecten</taxon>
    </lineage>
</organism>
<dbReference type="OrthoDB" id="8927528at2759"/>
<sequence>MTSVAVRHHPWSTSSASSVCSVSDEDIKKVEDFDEIFDLSELMGVDLGGLDEIEDMKERLQMHLRKNENGDIKAVITDAMVDTHKDDSQKREKIRQILGDCRRTLAAFDRAEKPGQKGKRGSQAIEDLLKTEGAAKGFEIDFKEQISSIQKGECVIVVSGETSAGKSSVLNLLFEKEVLPVHHNSCTSVITRISYGEEYRSTVIMNSGEVKTFTDPDRIKEDLWKMIYVKDEAGRDMVSEIQEVNMKIPAAILKCGIVFVDSPGIGENEAMDSVIANYVEENEIMGFMYVIKSDNSGGVEEDRLISLVKLILEKQNKKAEEGMMPFNPQSAIFVCNRWDLVSRDQSGMVYANAVSLLQDCWPGLQEEQVIRFSTFRAEMEQKLDKEYITNEYKALLNSIREIYTKAAHRRIESTYRWIERVLARSVHHLKTMVKRLDSTDKSMEKEMTHTYEKLKHLKQNSSAVLAELNTKVQEKYTMLCDEFRTEFIKPGTRVALTQWIKSETPEVENGQTWVDIKEAINIRISKRISDEMIRWEKETGHFQSIEDMVVNDIKLQLRFLQDEVEKIENEIQNNGPTTPDIVYTGRRRLTLGNPQQMVKVVLDSKTQDIQMPVRLASQMTPPVTSFMKKVRQSMLWDQSEKKLQIYKDDPCKVVKGRAEKLLNLLLSHGKNDDILFQYISSWMNRPVLYLELIEKNIPALIDANEQLLDHVAVCRVDAKESRALYEEMMEGLDMLKVHLTQYGQGHIFVDDFVNDQIHIQQDIRLGITASLKVSDMILNSSSYREVNR</sequence>
<keyword evidence="3" id="KW-1185">Reference proteome</keyword>
<name>A0A210Q226_MIZYE</name>
<dbReference type="Pfam" id="PF00350">
    <property type="entry name" value="Dynamin_N"/>
    <property type="match status" value="1"/>
</dbReference>